<dbReference type="Pfam" id="PF02104">
    <property type="entry name" value="SURF1"/>
    <property type="match status" value="1"/>
</dbReference>
<keyword evidence="6" id="KW-1003">Cell membrane</keyword>
<dbReference type="EMBL" id="JBHSQJ010000049">
    <property type="protein sequence ID" value="MFC5908128.1"/>
    <property type="molecule type" value="Genomic_DNA"/>
</dbReference>
<keyword evidence="3 6" id="KW-0812">Transmembrane</keyword>
<keyword evidence="8" id="KW-1185">Reference proteome</keyword>
<keyword evidence="5 6" id="KW-0472">Membrane</keyword>
<feature type="transmembrane region" description="Helical" evidence="6">
    <location>
        <begin position="12"/>
        <end position="32"/>
    </location>
</feature>
<keyword evidence="4 6" id="KW-1133">Transmembrane helix</keyword>
<dbReference type="PANTHER" id="PTHR23427">
    <property type="entry name" value="SURFEIT LOCUS PROTEIN"/>
    <property type="match status" value="1"/>
</dbReference>
<organism evidence="7 8">
    <name type="scientific">Streptacidiphilus monticola</name>
    <dbReference type="NCBI Taxonomy" id="2161674"/>
    <lineage>
        <taxon>Bacteria</taxon>
        <taxon>Bacillati</taxon>
        <taxon>Actinomycetota</taxon>
        <taxon>Actinomycetes</taxon>
        <taxon>Kitasatosporales</taxon>
        <taxon>Streptomycetaceae</taxon>
        <taxon>Streptacidiphilus</taxon>
    </lineage>
</organism>
<evidence type="ECO:0000256" key="5">
    <source>
        <dbReference type="ARBA" id="ARBA00023136"/>
    </source>
</evidence>
<name>A0ABW1G0Z2_9ACTN</name>
<accession>A0ABW1G0Z2</accession>
<comment type="caution">
    <text evidence="7">The sequence shown here is derived from an EMBL/GenBank/DDBJ whole genome shotgun (WGS) entry which is preliminary data.</text>
</comment>
<comment type="subcellular location">
    <subcellularLocation>
        <location evidence="6">Cell membrane</location>
        <topology evidence="6">Multi-pass membrane protein</topology>
    </subcellularLocation>
    <subcellularLocation>
        <location evidence="1">Membrane</location>
    </subcellularLocation>
</comment>
<dbReference type="InterPro" id="IPR045214">
    <property type="entry name" value="Surf1/Surf4"/>
</dbReference>
<dbReference type="PROSITE" id="PS50895">
    <property type="entry name" value="SURF1"/>
    <property type="match status" value="1"/>
</dbReference>
<feature type="transmembrane region" description="Helical" evidence="6">
    <location>
        <begin position="222"/>
        <end position="242"/>
    </location>
</feature>
<comment type="similarity">
    <text evidence="2 6">Belongs to the SURF1 family.</text>
</comment>
<dbReference type="RefSeq" id="WP_380583130.1">
    <property type="nucleotide sequence ID" value="NZ_JBHSQJ010000049.1"/>
</dbReference>
<protein>
    <recommendedName>
        <fullName evidence="6">SURF1-like protein</fullName>
    </recommendedName>
</protein>
<sequence length="258" mass="27528">MYRFLLTPRWLGINLLALVAVPVCIWLGLWQVSRYELHSHHSGGKQAAASSERALPAEPLLAKQAQAADQGREVTVRGVYDGAHQLLVPDRTADGGVKGARGYYVLTPLRTASGVYVPVVRGWAPGRAPATAPAAPGGTVTVTARLELPETQDSAQAITTGSLPRGQLGMISATTLVNALPYQVWNGWLAADPAADGLRPVVLTASADSSGGGLNLRAAQNLGYIGEWFVFAGFVVFMWFRLFRREVEQARDAELGLG</sequence>
<dbReference type="PANTHER" id="PTHR23427:SF2">
    <property type="entry name" value="SURFEIT LOCUS PROTEIN 1"/>
    <property type="match status" value="1"/>
</dbReference>
<evidence type="ECO:0000313" key="8">
    <source>
        <dbReference type="Proteomes" id="UP001596174"/>
    </source>
</evidence>
<dbReference type="Proteomes" id="UP001596174">
    <property type="component" value="Unassembled WGS sequence"/>
</dbReference>
<evidence type="ECO:0000256" key="6">
    <source>
        <dbReference type="RuleBase" id="RU363076"/>
    </source>
</evidence>
<evidence type="ECO:0000313" key="7">
    <source>
        <dbReference type="EMBL" id="MFC5908128.1"/>
    </source>
</evidence>
<evidence type="ECO:0000256" key="1">
    <source>
        <dbReference type="ARBA" id="ARBA00004370"/>
    </source>
</evidence>
<dbReference type="InterPro" id="IPR002994">
    <property type="entry name" value="Surf1/Shy1"/>
</dbReference>
<dbReference type="CDD" id="cd06662">
    <property type="entry name" value="SURF1"/>
    <property type="match status" value="1"/>
</dbReference>
<evidence type="ECO:0000256" key="4">
    <source>
        <dbReference type="ARBA" id="ARBA00022989"/>
    </source>
</evidence>
<proteinExistence type="inferred from homology"/>
<gene>
    <name evidence="7" type="ORF">ACFP3V_13000</name>
</gene>
<evidence type="ECO:0000256" key="2">
    <source>
        <dbReference type="ARBA" id="ARBA00007165"/>
    </source>
</evidence>
<reference evidence="8" key="1">
    <citation type="journal article" date="2019" name="Int. J. Syst. Evol. Microbiol.">
        <title>The Global Catalogue of Microorganisms (GCM) 10K type strain sequencing project: providing services to taxonomists for standard genome sequencing and annotation.</title>
        <authorList>
            <consortium name="The Broad Institute Genomics Platform"/>
            <consortium name="The Broad Institute Genome Sequencing Center for Infectious Disease"/>
            <person name="Wu L."/>
            <person name="Ma J."/>
        </authorList>
    </citation>
    <scope>NUCLEOTIDE SEQUENCE [LARGE SCALE GENOMIC DNA]</scope>
    <source>
        <strain evidence="8">JCM 4816</strain>
    </source>
</reference>
<evidence type="ECO:0000256" key="3">
    <source>
        <dbReference type="ARBA" id="ARBA00022692"/>
    </source>
</evidence>